<dbReference type="Proteomes" id="UP001215712">
    <property type="component" value="Unassembled WGS sequence"/>
</dbReference>
<dbReference type="EMBL" id="JAQJAN010000006">
    <property type="protein sequence ID" value="KAJ5727669.1"/>
    <property type="molecule type" value="Genomic_DNA"/>
</dbReference>
<proteinExistence type="predicted"/>
<gene>
    <name evidence="1" type="ORF">N7493_005489</name>
</gene>
<evidence type="ECO:0000313" key="1">
    <source>
        <dbReference type="EMBL" id="KAJ5727669.1"/>
    </source>
</evidence>
<dbReference type="SUPFAM" id="SSF48576">
    <property type="entry name" value="Terpenoid synthases"/>
    <property type="match status" value="1"/>
</dbReference>
<organism evidence="1 2">
    <name type="scientific">Penicillium malachiteum</name>
    <dbReference type="NCBI Taxonomy" id="1324776"/>
    <lineage>
        <taxon>Eukaryota</taxon>
        <taxon>Fungi</taxon>
        <taxon>Dikarya</taxon>
        <taxon>Ascomycota</taxon>
        <taxon>Pezizomycotina</taxon>
        <taxon>Eurotiomycetes</taxon>
        <taxon>Eurotiomycetidae</taxon>
        <taxon>Eurotiales</taxon>
        <taxon>Aspergillaceae</taxon>
        <taxon>Penicillium</taxon>
    </lineage>
</organism>
<reference evidence="1" key="1">
    <citation type="journal article" date="2023" name="IMA Fungus">
        <title>Comparative genomic study of the Penicillium genus elucidates a diverse pangenome and 15 lateral gene transfer events.</title>
        <authorList>
            <person name="Petersen C."/>
            <person name="Sorensen T."/>
            <person name="Nielsen M.R."/>
            <person name="Sondergaard T.E."/>
            <person name="Sorensen J.L."/>
            <person name="Fitzpatrick D.A."/>
            <person name="Frisvad J.C."/>
            <person name="Nielsen K.L."/>
        </authorList>
    </citation>
    <scope>NUCLEOTIDE SEQUENCE</scope>
    <source>
        <strain evidence="1">IBT 17514</strain>
    </source>
</reference>
<sequence length="72" mass="8213">MNSAIYEMRNIHLGQGHDLRWSYHTEVPSLQPCIHMVDGKTGGFLRLVTRLMSSEATVNQQCVLHAIQIIEH</sequence>
<protein>
    <submittedName>
        <fullName evidence="1">Uncharacterized protein</fullName>
    </submittedName>
</protein>
<accession>A0AAD6HNH4</accession>
<evidence type="ECO:0000313" key="2">
    <source>
        <dbReference type="Proteomes" id="UP001215712"/>
    </source>
</evidence>
<dbReference type="InterPro" id="IPR008949">
    <property type="entry name" value="Isoprenoid_synthase_dom_sf"/>
</dbReference>
<dbReference type="Gene3D" id="1.10.600.10">
    <property type="entry name" value="Farnesyl Diphosphate Synthase"/>
    <property type="match status" value="1"/>
</dbReference>
<name>A0AAD6HNH4_9EURO</name>
<comment type="caution">
    <text evidence="1">The sequence shown here is derived from an EMBL/GenBank/DDBJ whole genome shotgun (WGS) entry which is preliminary data.</text>
</comment>
<reference evidence="1" key="2">
    <citation type="submission" date="2023-01" db="EMBL/GenBank/DDBJ databases">
        <authorList>
            <person name="Petersen C."/>
        </authorList>
    </citation>
    <scope>NUCLEOTIDE SEQUENCE</scope>
    <source>
        <strain evidence="1">IBT 17514</strain>
    </source>
</reference>
<dbReference type="AlphaFoldDB" id="A0AAD6HNH4"/>
<keyword evidence="2" id="KW-1185">Reference proteome</keyword>